<keyword evidence="6" id="KW-1133">Transmembrane helix</keyword>
<dbReference type="EMBL" id="UZAH01038879">
    <property type="protein sequence ID" value="VDP54801.1"/>
    <property type="molecule type" value="Genomic_DNA"/>
</dbReference>
<keyword evidence="5" id="KW-0812">Transmembrane</keyword>
<evidence type="ECO:0000256" key="7">
    <source>
        <dbReference type="ARBA" id="ARBA00023069"/>
    </source>
</evidence>
<evidence type="ECO:0000313" key="14">
    <source>
        <dbReference type="WBParaSite" id="HPBE_0002593901-mRNA-1"/>
    </source>
</evidence>
<gene>
    <name evidence="12" type="ORF">HPBE_LOCUS25938</name>
</gene>
<keyword evidence="7" id="KW-0969">Cilium</keyword>
<dbReference type="GO" id="GO:0035869">
    <property type="term" value="C:ciliary transition zone"/>
    <property type="evidence" value="ECO:0007669"/>
    <property type="project" value="TreeGrafter"/>
</dbReference>
<dbReference type="AlphaFoldDB" id="A0A183GTB9"/>
<keyword evidence="4" id="KW-1003">Cell membrane</keyword>
<dbReference type="Pfam" id="PF10149">
    <property type="entry name" value="TM231"/>
    <property type="match status" value="1"/>
</dbReference>
<dbReference type="Proteomes" id="UP000050761">
    <property type="component" value="Unassembled WGS sequence"/>
</dbReference>
<evidence type="ECO:0000256" key="2">
    <source>
        <dbReference type="ARBA" id="ARBA00009082"/>
    </source>
</evidence>
<reference evidence="14" key="2">
    <citation type="submission" date="2019-09" db="UniProtKB">
        <authorList>
            <consortium name="WormBaseParasite"/>
        </authorList>
    </citation>
    <scope>IDENTIFICATION</scope>
</reference>
<reference evidence="12 13" key="1">
    <citation type="submission" date="2018-11" db="EMBL/GenBank/DDBJ databases">
        <authorList>
            <consortium name="Pathogen Informatics"/>
        </authorList>
    </citation>
    <scope>NUCLEOTIDE SEQUENCE [LARGE SCALE GENOMIC DNA]</scope>
</reference>
<dbReference type="GO" id="GO:0060170">
    <property type="term" value="C:ciliary membrane"/>
    <property type="evidence" value="ECO:0007669"/>
    <property type="project" value="UniProtKB-SubCell"/>
</dbReference>
<organism evidence="13 14">
    <name type="scientific">Heligmosomoides polygyrus</name>
    <name type="common">Parasitic roundworm</name>
    <dbReference type="NCBI Taxonomy" id="6339"/>
    <lineage>
        <taxon>Eukaryota</taxon>
        <taxon>Metazoa</taxon>
        <taxon>Ecdysozoa</taxon>
        <taxon>Nematoda</taxon>
        <taxon>Chromadorea</taxon>
        <taxon>Rhabditida</taxon>
        <taxon>Rhabditina</taxon>
        <taxon>Rhabditomorpha</taxon>
        <taxon>Strongyloidea</taxon>
        <taxon>Heligmosomidae</taxon>
        <taxon>Heligmosomoides</taxon>
    </lineage>
</organism>
<dbReference type="OrthoDB" id="426438at2759"/>
<evidence type="ECO:0000256" key="10">
    <source>
        <dbReference type="ARBA" id="ARBA00023273"/>
    </source>
</evidence>
<dbReference type="WBParaSite" id="HPBE_0002593901-mRNA-1">
    <property type="protein sequence ID" value="HPBE_0002593901-mRNA-1"/>
    <property type="gene ID" value="HPBE_0002593901"/>
</dbReference>
<evidence type="ECO:0000256" key="5">
    <source>
        <dbReference type="ARBA" id="ARBA00022692"/>
    </source>
</evidence>
<evidence type="ECO:0000256" key="9">
    <source>
        <dbReference type="ARBA" id="ARBA00023180"/>
    </source>
</evidence>
<dbReference type="PANTHER" id="PTHR14605:SF1">
    <property type="entry name" value="TRANSMEMBRANE PROTEIN 231"/>
    <property type="match status" value="1"/>
</dbReference>
<accession>A0A183GTB9</accession>
<accession>A0A3P8EE62</accession>
<evidence type="ECO:0000313" key="13">
    <source>
        <dbReference type="Proteomes" id="UP000050761"/>
    </source>
</evidence>
<evidence type="ECO:0000313" key="12">
    <source>
        <dbReference type="EMBL" id="VDP54801.1"/>
    </source>
</evidence>
<dbReference type="GO" id="GO:0032880">
    <property type="term" value="P:regulation of protein localization"/>
    <property type="evidence" value="ECO:0007669"/>
    <property type="project" value="TreeGrafter"/>
</dbReference>
<comment type="similarity">
    <text evidence="2">Belongs to the TMEM231 family.</text>
</comment>
<proteinExistence type="inferred from homology"/>
<keyword evidence="8" id="KW-0472">Membrane</keyword>
<evidence type="ECO:0000256" key="11">
    <source>
        <dbReference type="ARBA" id="ARBA00024803"/>
    </source>
</evidence>
<evidence type="ECO:0000256" key="6">
    <source>
        <dbReference type="ARBA" id="ARBA00022989"/>
    </source>
</evidence>
<dbReference type="GO" id="GO:0060271">
    <property type="term" value="P:cilium assembly"/>
    <property type="evidence" value="ECO:0007669"/>
    <property type="project" value="TreeGrafter"/>
</dbReference>
<evidence type="ECO:0000256" key="8">
    <source>
        <dbReference type="ARBA" id="ARBA00023136"/>
    </source>
</evidence>
<evidence type="ECO:0000256" key="4">
    <source>
        <dbReference type="ARBA" id="ARBA00022475"/>
    </source>
</evidence>
<keyword evidence="13" id="KW-1185">Reference proteome</keyword>
<dbReference type="PANTHER" id="PTHR14605">
    <property type="entry name" value="CHST5 PROTEIN"/>
    <property type="match status" value="1"/>
</dbReference>
<sequence>MVYEIVHREVLYRVYSASTVSFAYATKLSFDCIRIFLPLVLIFATHGLWKKTGRYYERPQVSFGGRYLLVMGSAEEYYFTSTLPVLNRAESSHFVASQLSYETTSISVDQDEFHVHITMPRSNMSSLSLTYFIFLNYSLKYHSDVKAEVALCDSVQLTSPSSSLTVLGRLAADQKLPFRWRELYQLFDPDRFDSAYFTPEEIMGRIARQPFSVRIDRRVQLLSLVQHSTLPFR</sequence>
<keyword evidence="9" id="KW-0325">Glycoprotein</keyword>
<evidence type="ECO:0000256" key="1">
    <source>
        <dbReference type="ARBA" id="ARBA00004272"/>
    </source>
</evidence>
<name>A0A183GTB9_HELPZ</name>
<comment type="function">
    <text evidence="11">Transmembrane component of the tectonic-like complex, a complex localized at the transition zone of primary cilia and acting as a barrier that prevents diffusion of transmembrane proteins between the cilia and plasma membranes. Required for ciliogenesis and sonic hedgehog/SHH signaling.</text>
</comment>
<keyword evidence="10" id="KW-0966">Cell projection</keyword>
<comment type="subcellular location">
    <subcellularLocation>
        <location evidence="1">Cell projection</location>
        <location evidence="1">Cilium membrane</location>
        <topology evidence="1">Multi-pass membrane protein</topology>
    </subcellularLocation>
</comment>
<dbReference type="InterPro" id="IPR019306">
    <property type="entry name" value="TMEM231"/>
</dbReference>
<evidence type="ECO:0000256" key="3">
    <source>
        <dbReference type="ARBA" id="ARBA00015087"/>
    </source>
</evidence>
<protein>
    <recommendedName>
        <fullName evidence="3">Transmembrane protein 231</fullName>
    </recommendedName>
</protein>